<dbReference type="EMBL" id="BPVZ01000044">
    <property type="protein sequence ID" value="GKV15638.1"/>
    <property type="molecule type" value="Genomic_DNA"/>
</dbReference>
<dbReference type="Proteomes" id="UP001054252">
    <property type="component" value="Unassembled WGS sequence"/>
</dbReference>
<feature type="compositionally biased region" description="Acidic residues" evidence="1">
    <location>
        <begin position="390"/>
        <end position="405"/>
    </location>
</feature>
<protein>
    <recommendedName>
        <fullName evidence="4">AT hook motif-containing protein</fullName>
    </recommendedName>
</protein>
<feature type="compositionally biased region" description="Polar residues" evidence="1">
    <location>
        <begin position="314"/>
        <end position="324"/>
    </location>
</feature>
<organism evidence="2 3">
    <name type="scientific">Rubroshorea leprosula</name>
    <dbReference type="NCBI Taxonomy" id="152421"/>
    <lineage>
        <taxon>Eukaryota</taxon>
        <taxon>Viridiplantae</taxon>
        <taxon>Streptophyta</taxon>
        <taxon>Embryophyta</taxon>
        <taxon>Tracheophyta</taxon>
        <taxon>Spermatophyta</taxon>
        <taxon>Magnoliopsida</taxon>
        <taxon>eudicotyledons</taxon>
        <taxon>Gunneridae</taxon>
        <taxon>Pentapetalae</taxon>
        <taxon>rosids</taxon>
        <taxon>malvids</taxon>
        <taxon>Malvales</taxon>
        <taxon>Dipterocarpaceae</taxon>
        <taxon>Rubroshorea</taxon>
    </lineage>
</organism>
<name>A0AAV5JM01_9ROSI</name>
<evidence type="ECO:0000313" key="3">
    <source>
        <dbReference type="Proteomes" id="UP001054252"/>
    </source>
</evidence>
<proteinExistence type="predicted"/>
<evidence type="ECO:0008006" key="4">
    <source>
        <dbReference type="Google" id="ProtNLM"/>
    </source>
</evidence>
<accession>A0AAV5JM01</accession>
<reference evidence="2 3" key="1">
    <citation type="journal article" date="2021" name="Commun. Biol.">
        <title>The genome of Shorea leprosula (Dipterocarpaceae) highlights the ecological relevance of drought in aseasonal tropical rainforests.</title>
        <authorList>
            <person name="Ng K.K.S."/>
            <person name="Kobayashi M.J."/>
            <person name="Fawcett J.A."/>
            <person name="Hatakeyama M."/>
            <person name="Paape T."/>
            <person name="Ng C.H."/>
            <person name="Ang C.C."/>
            <person name="Tnah L.H."/>
            <person name="Lee C.T."/>
            <person name="Nishiyama T."/>
            <person name="Sese J."/>
            <person name="O'Brien M.J."/>
            <person name="Copetti D."/>
            <person name="Mohd Noor M.I."/>
            <person name="Ong R.C."/>
            <person name="Putra M."/>
            <person name="Sireger I.Z."/>
            <person name="Indrioko S."/>
            <person name="Kosugi Y."/>
            <person name="Izuno A."/>
            <person name="Isagi Y."/>
            <person name="Lee S.L."/>
            <person name="Shimizu K.K."/>
        </authorList>
    </citation>
    <scope>NUCLEOTIDE SEQUENCE [LARGE SCALE GENOMIC DNA]</scope>
    <source>
        <strain evidence="2">214</strain>
    </source>
</reference>
<keyword evidence="3" id="KW-1185">Reference proteome</keyword>
<evidence type="ECO:0000313" key="2">
    <source>
        <dbReference type="EMBL" id="GKV15638.1"/>
    </source>
</evidence>
<evidence type="ECO:0000256" key="1">
    <source>
        <dbReference type="SAM" id="MobiDB-lite"/>
    </source>
</evidence>
<dbReference type="PANTHER" id="PTHR34682:SF1">
    <property type="entry name" value="PROTEIN METABOLIC NETWORK MODULATOR 1"/>
    <property type="match status" value="1"/>
</dbReference>
<comment type="caution">
    <text evidence="2">The sequence shown here is derived from an EMBL/GenBank/DDBJ whole genome shotgun (WGS) entry which is preliminary data.</text>
</comment>
<gene>
    <name evidence="2" type="ORF">SLEP1_g26413</name>
</gene>
<dbReference type="InterPro" id="IPR045881">
    <property type="entry name" value="MNM1-like"/>
</dbReference>
<feature type="compositionally biased region" description="Polar residues" evidence="1">
    <location>
        <begin position="336"/>
        <end position="348"/>
    </location>
</feature>
<feature type="region of interest" description="Disordered" evidence="1">
    <location>
        <begin position="375"/>
        <end position="405"/>
    </location>
</feature>
<dbReference type="AlphaFoldDB" id="A0AAV5JM01"/>
<sequence>MNEDNQEHNHVPPADVLLKRKRGRPRKHLRLRLNHRENAHDLGIQNQNQEDIARSPPGFDVVNSHQNKNGNPGNKANDVMVGQVVNGIIEAVFDAGYLLTVRVGNSETALRGVVFKPGHVVPVSADNDVAPNVPMIRRNGIPFPKERSGRHVNSHRNRSARAAYSAANFGVPKGTPGHLVTTHNASPTISRGTVVPVLLQPVKLGNGGSVTNQPVQIVSQPPHLVASRSNQLSEAARASNRATTADQVATVGFQSFPPPQNAHQLMPKVMQSEAGTCEQLQVEVSGEVEAKSMRSPGMPFEKLLTEVTKRVQASSQPVEVQASHNLEDNKPLSIKPLQSIQPDHSAPQSKPLENYRIGKMTQLLQAVQENIRENQAAQAAGAAFGSRETELEEKETDDSENPSLA</sequence>
<feature type="region of interest" description="Disordered" evidence="1">
    <location>
        <begin position="1"/>
        <end position="25"/>
    </location>
</feature>
<dbReference type="PANTHER" id="PTHR34682">
    <property type="entry name" value="AT HOOK MOTIF-CONTAINING PROTEIN"/>
    <property type="match status" value="1"/>
</dbReference>
<feature type="region of interest" description="Disordered" evidence="1">
    <location>
        <begin position="314"/>
        <end position="354"/>
    </location>
</feature>
<feature type="compositionally biased region" description="Basic and acidic residues" evidence="1">
    <location>
        <begin position="1"/>
        <end position="10"/>
    </location>
</feature>